<organism evidence="12 13">
    <name type="scientific">Rickettsia australis (strain Cutlack)</name>
    <dbReference type="NCBI Taxonomy" id="1105110"/>
    <lineage>
        <taxon>Bacteria</taxon>
        <taxon>Pseudomonadati</taxon>
        <taxon>Pseudomonadota</taxon>
        <taxon>Alphaproteobacteria</taxon>
        <taxon>Rickettsiales</taxon>
        <taxon>Rickettsiaceae</taxon>
        <taxon>Rickettsieae</taxon>
        <taxon>Rickettsia</taxon>
        <taxon>spotted fever group</taxon>
    </lineage>
</organism>
<dbReference type="InterPro" id="IPR017937">
    <property type="entry name" value="Thioredoxin_CS"/>
</dbReference>
<feature type="disulfide bond" description="Redox-active" evidence="10">
    <location>
        <begin position="30"/>
        <end position="33"/>
    </location>
</feature>
<dbReference type="PANTHER" id="PTHR45663:SF11">
    <property type="entry name" value="GEO12009P1"/>
    <property type="match status" value="1"/>
</dbReference>
<dbReference type="GO" id="GO:0005737">
    <property type="term" value="C:cytoplasm"/>
    <property type="evidence" value="ECO:0007669"/>
    <property type="project" value="TreeGrafter"/>
</dbReference>
<reference evidence="13" key="1">
    <citation type="submission" date="2012-02" db="EMBL/GenBank/DDBJ databases">
        <title>Complete genome sequence of Rickettsia australis strain Cutlack.</title>
        <authorList>
            <person name="Johnson S.L."/>
            <person name="Munk A.C."/>
            <person name="Han S."/>
            <person name="Bruce D.C."/>
            <person name="Dasch G.A."/>
        </authorList>
    </citation>
    <scope>NUCLEOTIDE SEQUENCE [LARGE SCALE GENOMIC DNA]</scope>
    <source>
        <strain evidence="13">Cutlack</strain>
    </source>
</reference>
<evidence type="ECO:0000313" key="13">
    <source>
        <dbReference type="Proteomes" id="UP000007589"/>
    </source>
</evidence>
<evidence type="ECO:0000256" key="3">
    <source>
        <dbReference type="ARBA" id="ARBA00022982"/>
    </source>
</evidence>
<dbReference type="HOGENOM" id="CLU_090389_10_2_5"/>
<dbReference type="SUPFAM" id="SSF52833">
    <property type="entry name" value="Thioredoxin-like"/>
    <property type="match status" value="1"/>
</dbReference>
<keyword evidence="3" id="KW-0249">Electron transport</keyword>
<evidence type="ECO:0000256" key="10">
    <source>
        <dbReference type="PIRSR" id="PIRSR000077-4"/>
    </source>
</evidence>
<evidence type="ECO:0000256" key="9">
    <source>
        <dbReference type="PIRSR" id="PIRSR000077-1"/>
    </source>
</evidence>
<dbReference type="OrthoDB" id="9790390at2"/>
<dbReference type="PANTHER" id="PTHR45663">
    <property type="entry name" value="GEO12009P1"/>
    <property type="match status" value="1"/>
</dbReference>
<dbReference type="Proteomes" id="UP000007589">
    <property type="component" value="Chromosome"/>
</dbReference>
<evidence type="ECO:0000256" key="4">
    <source>
        <dbReference type="ARBA" id="ARBA00023157"/>
    </source>
</evidence>
<feature type="site" description="Deprotonates C-terminal active site Cys" evidence="9">
    <location>
        <position position="24"/>
    </location>
</feature>
<feature type="active site" description="Nucleophile" evidence="9">
    <location>
        <position position="30"/>
    </location>
</feature>
<evidence type="ECO:0000256" key="1">
    <source>
        <dbReference type="ARBA" id="ARBA00008987"/>
    </source>
</evidence>
<keyword evidence="2" id="KW-0813">Transport</keyword>
<feature type="domain" description="Thioredoxin" evidence="11">
    <location>
        <begin position="1"/>
        <end position="105"/>
    </location>
</feature>
<dbReference type="eggNOG" id="COG3118">
    <property type="taxonomic scope" value="Bacteria"/>
</dbReference>
<dbReference type="PIRSF" id="PIRSF000077">
    <property type="entry name" value="Thioredoxin"/>
    <property type="match status" value="1"/>
</dbReference>
<dbReference type="InterPro" id="IPR005746">
    <property type="entry name" value="Thioredoxin"/>
</dbReference>
<dbReference type="Pfam" id="PF00085">
    <property type="entry name" value="Thioredoxin"/>
    <property type="match status" value="1"/>
</dbReference>
<dbReference type="InterPro" id="IPR036249">
    <property type="entry name" value="Thioredoxin-like_sf"/>
</dbReference>
<accession>H8K978</accession>
<name>H8K978_RICAC</name>
<dbReference type="FunFam" id="3.40.30.10:FF:000001">
    <property type="entry name" value="Thioredoxin"/>
    <property type="match status" value="1"/>
</dbReference>
<evidence type="ECO:0000256" key="5">
    <source>
        <dbReference type="ARBA" id="ARBA00023284"/>
    </source>
</evidence>
<dbReference type="AlphaFoldDB" id="H8K978"/>
<evidence type="ECO:0000256" key="7">
    <source>
        <dbReference type="NCBIfam" id="TIGR01068"/>
    </source>
</evidence>
<keyword evidence="5 10" id="KW-0676">Redox-active center</keyword>
<dbReference type="Gene3D" id="3.40.30.10">
    <property type="entry name" value="Glutaredoxin"/>
    <property type="match status" value="1"/>
</dbReference>
<dbReference type="RefSeq" id="WP_014412140.1">
    <property type="nucleotide sequence ID" value="NC_017058.1"/>
</dbReference>
<evidence type="ECO:0000256" key="6">
    <source>
        <dbReference type="ARBA" id="ARBA00025303"/>
    </source>
</evidence>
<evidence type="ECO:0000256" key="8">
    <source>
        <dbReference type="PIRNR" id="PIRNR000077"/>
    </source>
</evidence>
<feature type="site" description="Contributes to redox potential value" evidence="9">
    <location>
        <position position="31"/>
    </location>
</feature>
<dbReference type="InterPro" id="IPR013766">
    <property type="entry name" value="Thioredoxin_domain"/>
</dbReference>
<dbReference type="CDD" id="cd02947">
    <property type="entry name" value="TRX_family"/>
    <property type="match status" value="1"/>
</dbReference>
<dbReference type="GO" id="GO:0015035">
    <property type="term" value="F:protein-disulfide reductase activity"/>
    <property type="evidence" value="ECO:0007669"/>
    <property type="project" value="UniProtKB-UniRule"/>
</dbReference>
<feature type="active site" description="Nucleophile" evidence="9">
    <location>
        <position position="33"/>
    </location>
</feature>
<dbReference type="PROSITE" id="PS00194">
    <property type="entry name" value="THIOREDOXIN_1"/>
    <property type="match status" value="1"/>
</dbReference>
<dbReference type="KEGG" id="rau:MC5_00915"/>
<dbReference type="EMBL" id="CP003338">
    <property type="protein sequence ID" value="AFC70598.1"/>
    <property type="molecule type" value="Genomic_DNA"/>
</dbReference>
<gene>
    <name evidence="12" type="ordered locus">MC5_00915</name>
</gene>
<feature type="site" description="Contributes to redox potential value" evidence="9">
    <location>
        <position position="32"/>
    </location>
</feature>
<keyword evidence="4 10" id="KW-1015">Disulfide bond</keyword>
<dbReference type="STRING" id="1105110.MC5_00915"/>
<comment type="function">
    <text evidence="6">Component of the thioredoxin-thioredoxin reductase system. Participates in various redox reactions through the reversible oxidation of its active center dithiol to a disulfide and catalyzes dithiol-disulfide exchange reactions.</text>
</comment>
<evidence type="ECO:0000256" key="2">
    <source>
        <dbReference type="ARBA" id="ARBA00022448"/>
    </source>
</evidence>
<comment type="similarity">
    <text evidence="1 8">Belongs to the thioredoxin family.</text>
</comment>
<sequence>MANNVTDSSFKKEVLESDLPVLVDFWAEWCGPCKMLTPIIDEISKELKGKVKVLKMNIDENPNISSEYGIRSIPTIMLFKNGEQKDTKIGLQQKNSLLDWINKSI</sequence>
<keyword evidence="13" id="KW-1185">Reference proteome</keyword>
<evidence type="ECO:0000313" key="12">
    <source>
        <dbReference type="EMBL" id="AFC70598.1"/>
    </source>
</evidence>
<dbReference type="PRINTS" id="PR00421">
    <property type="entry name" value="THIOREDOXIN"/>
</dbReference>
<proteinExistence type="inferred from homology"/>
<protein>
    <recommendedName>
        <fullName evidence="7 8">Thioredoxin</fullName>
    </recommendedName>
</protein>
<evidence type="ECO:0000259" key="11">
    <source>
        <dbReference type="PROSITE" id="PS51352"/>
    </source>
</evidence>
<dbReference type="PROSITE" id="PS51352">
    <property type="entry name" value="THIOREDOXIN_2"/>
    <property type="match status" value="1"/>
</dbReference>
<dbReference type="NCBIfam" id="TIGR01068">
    <property type="entry name" value="thioredoxin"/>
    <property type="match status" value="1"/>
</dbReference>